<dbReference type="EMBL" id="SJPE01000004">
    <property type="protein sequence ID" value="TBX70039.1"/>
    <property type="molecule type" value="Genomic_DNA"/>
</dbReference>
<evidence type="ECO:0000313" key="1">
    <source>
        <dbReference type="EMBL" id="TBX70039.1"/>
    </source>
</evidence>
<dbReference type="AlphaFoldDB" id="A0A4Q9Z671"/>
<reference evidence="1 2" key="1">
    <citation type="submission" date="2019-02" db="EMBL/GenBank/DDBJ databases">
        <title>Flavobacterium sp. RD-2-33 isolated from forest soil.</title>
        <authorList>
            <person name="Chaudhary D.K."/>
        </authorList>
    </citation>
    <scope>NUCLEOTIDE SEQUENCE [LARGE SCALE GENOMIC DNA]</scope>
    <source>
        <strain evidence="1 2">RD-2-33</strain>
    </source>
</reference>
<accession>A0A4Q9Z671</accession>
<name>A0A4Q9Z671_9FLAO</name>
<comment type="caution">
    <text evidence="1">The sequence shown here is derived from an EMBL/GenBank/DDBJ whole genome shotgun (WGS) entry which is preliminary data.</text>
</comment>
<organism evidence="1 2">
    <name type="scientific">Flavobacterium silvisoli</name>
    <dbReference type="NCBI Taxonomy" id="2529433"/>
    <lineage>
        <taxon>Bacteria</taxon>
        <taxon>Pseudomonadati</taxon>
        <taxon>Bacteroidota</taxon>
        <taxon>Flavobacteriia</taxon>
        <taxon>Flavobacteriales</taxon>
        <taxon>Flavobacteriaceae</taxon>
        <taxon>Flavobacterium</taxon>
    </lineage>
</organism>
<sequence>MIAEKLAANAYESDRPASYVKAEDAFYFKNRDKEIIEFPSNKKGLLKLFPEKKMEIEIFIKQNKTDFKKEEDLIKLIEFLSV</sequence>
<evidence type="ECO:0000313" key="2">
    <source>
        <dbReference type="Proteomes" id="UP000293300"/>
    </source>
</evidence>
<dbReference type="Proteomes" id="UP000293300">
    <property type="component" value="Unassembled WGS sequence"/>
</dbReference>
<gene>
    <name evidence="1" type="ORF">EZL74_04645</name>
</gene>
<keyword evidence="2" id="KW-1185">Reference proteome</keyword>
<proteinExistence type="predicted"/>
<protein>
    <submittedName>
        <fullName evidence="1">Uncharacterized protein</fullName>
    </submittedName>
</protein>